<dbReference type="AlphaFoldDB" id="A0A9N8PUH3"/>
<proteinExistence type="predicted"/>
<sequence length="347" mass="40296">MDYQYKSINRGEHSIFGQIRKQGVEPENHVFVFNLRSYDRLNKTPAMKKMEDESGVTYQEVQRAQAEEIMSSGVHGGAESSSSDEGESEDDEKEHYSSRKKKFEARRAAAGLRNDQVISEDSVAKNAMLGEKKVSEEKWDENDLEQEKANWVQEELYVHGKLGYHDSELTIIMEDTESLPSMMDGREYQAGHHAATLRRMLWREHLGLLPAQPLDASEDPNAQPPDVCPNHWHEGDEWDKLVTDPLCDDVWNLWTQQATTNTEVFRHLFHADPDDNIRTFEDYQNFLPRNDMKQGHLYNKYMPDEEVKRALDKIRGHLVWMPLHFLENAEMAEKGLAVNYYTESIYT</sequence>
<reference evidence="2" key="1">
    <citation type="submission" date="2020-06" db="EMBL/GenBank/DDBJ databases">
        <authorList>
            <person name="Onetto C."/>
        </authorList>
    </citation>
    <scope>NUCLEOTIDE SEQUENCE</scope>
</reference>
<organism evidence="2 3">
    <name type="scientific">Aureobasidium uvarum</name>
    <dbReference type="NCBI Taxonomy" id="2773716"/>
    <lineage>
        <taxon>Eukaryota</taxon>
        <taxon>Fungi</taxon>
        <taxon>Dikarya</taxon>
        <taxon>Ascomycota</taxon>
        <taxon>Pezizomycotina</taxon>
        <taxon>Dothideomycetes</taxon>
        <taxon>Dothideomycetidae</taxon>
        <taxon>Dothideales</taxon>
        <taxon>Saccotheciaceae</taxon>
        <taxon>Aureobasidium</taxon>
    </lineage>
</organism>
<evidence type="ECO:0000313" key="3">
    <source>
        <dbReference type="Proteomes" id="UP000745764"/>
    </source>
</evidence>
<name>A0A9N8PUH3_9PEZI</name>
<gene>
    <name evidence="2" type="ORF">AWRI4620_LOCUS5481</name>
</gene>
<comment type="caution">
    <text evidence="2">The sequence shown here is derived from an EMBL/GenBank/DDBJ whole genome shotgun (WGS) entry which is preliminary data.</text>
</comment>
<evidence type="ECO:0000256" key="1">
    <source>
        <dbReference type="SAM" id="MobiDB-lite"/>
    </source>
</evidence>
<protein>
    <submittedName>
        <fullName evidence="2">Uncharacterized protein</fullName>
    </submittedName>
</protein>
<feature type="region of interest" description="Disordered" evidence="1">
    <location>
        <begin position="70"/>
        <end position="102"/>
    </location>
</feature>
<feature type="compositionally biased region" description="Acidic residues" evidence="1">
    <location>
        <begin position="82"/>
        <end position="92"/>
    </location>
</feature>
<accession>A0A9N8PUH3</accession>
<keyword evidence="3" id="KW-1185">Reference proteome</keyword>
<dbReference type="EMBL" id="CAINUL010000009">
    <property type="protein sequence ID" value="CAD0111226.1"/>
    <property type="molecule type" value="Genomic_DNA"/>
</dbReference>
<evidence type="ECO:0000313" key="2">
    <source>
        <dbReference type="EMBL" id="CAD0111226.1"/>
    </source>
</evidence>
<dbReference type="Proteomes" id="UP000745764">
    <property type="component" value="Unassembled WGS sequence"/>
</dbReference>
<dbReference type="OrthoDB" id="14911at2759"/>